<keyword evidence="3" id="KW-1185">Reference proteome</keyword>
<dbReference type="EMBL" id="JABCIY010000001">
    <property type="protein sequence ID" value="KAF7198304.1"/>
    <property type="molecule type" value="Genomic_DNA"/>
</dbReference>
<evidence type="ECO:0000313" key="3">
    <source>
        <dbReference type="Proteomes" id="UP000660729"/>
    </source>
</evidence>
<comment type="caution">
    <text evidence="2">The sequence shown here is derived from an EMBL/GenBank/DDBJ whole genome shotgun (WGS) entry which is preliminary data.</text>
</comment>
<dbReference type="OrthoDB" id="10405020at2759"/>
<feature type="signal peptide" evidence="1">
    <location>
        <begin position="1"/>
        <end position="20"/>
    </location>
</feature>
<name>A0A8H6RW31_9PEZI</name>
<protein>
    <submittedName>
        <fullName evidence="2">Uncharacterized protein</fullName>
    </submittedName>
</protein>
<organism evidence="2 3">
    <name type="scientific">Pseudocercospora fuligena</name>
    <dbReference type="NCBI Taxonomy" id="685502"/>
    <lineage>
        <taxon>Eukaryota</taxon>
        <taxon>Fungi</taxon>
        <taxon>Dikarya</taxon>
        <taxon>Ascomycota</taxon>
        <taxon>Pezizomycotina</taxon>
        <taxon>Dothideomycetes</taxon>
        <taxon>Dothideomycetidae</taxon>
        <taxon>Mycosphaerellales</taxon>
        <taxon>Mycosphaerellaceae</taxon>
        <taxon>Pseudocercospora</taxon>
    </lineage>
</organism>
<gene>
    <name evidence="2" type="ORF">HII31_00043</name>
</gene>
<keyword evidence="1" id="KW-0732">Signal</keyword>
<evidence type="ECO:0000313" key="2">
    <source>
        <dbReference type="EMBL" id="KAF7198304.1"/>
    </source>
</evidence>
<evidence type="ECO:0000256" key="1">
    <source>
        <dbReference type="SAM" id="SignalP"/>
    </source>
</evidence>
<accession>A0A8H6RW31</accession>
<sequence>MKQANQLLCSLMSLLQLGAALTPQKEALEKRGNEEVYSYTRMGPAHVHKVKTYHETSTRPCTRTSTAYEKHTKHAGPGYVFTTTTTTTKTVTAKTAYTSTIPASKGFIPIDESVPGASYDPAASLAKREAVPTGLSQPLVARGYGGDRMSQGNGHPQKVDVVHWKQASKCSVEKKTKTKTSVDCKKTVTKTATATYTKYPSTASPVYAACATDNIATAYKGLPLFGLAAGLISDLNANVTGYSYSYPNSTDSYSCCVAALLSSPPAAFWGLSESISDPTDNICIVVNLDGCMAPRTNPSTAGISFEIETSTNGNGTTDDRIYSAGNAYCGQWFRGCVITDNGTPDGAEVCYPPK</sequence>
<reference evidence="2" key="1">
    <citation type="submission" date="2020-04" db="EMBL/GenBank/DDBJ databases">
        <title>Draft genome resource of the tomato pathogen Pseudocercospora fuligena.</title>
        <authorList>
            <person name="Zaccaron A."/>
        </authorList>
    </citation>
    <scope>NUCLEOTIDE SEQUENCE</scope>
    <source>
        <strain evidence="2">PF001</strain>
    </source>
</reference>
<feature type="chain" id="PRO_5034726073" evidence="1">
    <location>
        <begin position="21"/>
        <end position="354"/>
    </location>
</feature>
<proteinExistence type="predicted"/>
<dbReference type="AlphaFoldDB" id="A0A8H6RW31"/>
<dbReference type="Proteomes" id="UP000660729">
    <property type="component" value="Unassembled WGS sequence"/>
</dbReference>